<organism evidence="2 3">
    <name type="scientific">Polyplosphaeria fusca</name>
    <dbReference type="NCBI Taxonomy" id="682080"/>
    <lineage>
        <taxon>Eukaryota</taxon>
        <taxon>Fungi</taxon>
        <taxon>Dikarya</taxon>
        <taxon>Ascomycota</taxon>
        <taxon>Pezizomycotina</taxon>
        <taxon>Dothideomycetes</taxon>
        <taxon>Pleosporomycetidae</taxon>
        <taxon>Pleosporales</taxon>
        <taxon>Tetraplosphaeriaceae</taxon>
        <taxon>Polyplosphaeria</taxon>
    </lineage>
</organism>
<keyword evidence="3" id="KW-1185">Reference proteome</keyword>
<protein>
    <submittedName>
        <fullName evidence="2">Uncharacterized protein</fullName>
    </submittedName>
</protein>
<evidence type="ECO:0000313" key="2">
    <source>
        <dbReference type="EMBL" id="KAF2736888.1"/>
    </source>
</evidence>
<dbReference type="AlphaFoldDB" id="A0A9P4V540"/>
<reference evidence="2" key="1">
    <citation type="journal article" date="2020" name="Stud. Mycol.">
        <title>101 Dothideomycetes genomes: a test case for predicting lifestyles and emergence of pathogens.</title>
        <authorList>
            <person name="Haridas S."/>
            <person name="Albert R."/>
            <person name="Binder M."/>
            <person name="Bloem J."/>
            <person name="Labutti K."/>
            <person name="Salamov A."/>
            <person name="Andreopoulos B."/>
            <person name="Baker S."/>
            <person name="Barry K."/>
            <person name="Bills G."/>
            <person name="Bluhm B."/>
            <person name="Cannon C."/>
            <person name="Castanera R."/>
            <person name="Culley D."/>
            <person name="Daum C."/>
            <person name="Ezra D."/>
            <person name="Gonzalez J."/>
            <person name="Henrissat B."/>
            <person name="Kuo A."/>
            <person name="Liang C."/>
            <person name="Lipzen A."/>
            <person name="Lutzoni F."/>
            <person name="Magnuson J."/>
            <person name="Mondo S."/>
            <person name="Nolan M."/>
            <person name="Ohm R."/>
            <person name="Pangilinan J."/>
            <person name="Park H.-J."/>
            <person name="Ramirez L."/>
            <person name="Alfaro M."/>
            <person name="Sun H."/>
            <person name="Tritt A."/>
            <person name="Yoshinaga Y."/>
            <person name="Zwiers L.-H."/>
            <person name="Turgeon B."/>
            <person name="Goodwin S."/>
            <person name="Spatafora J."/>
            <person name="Crous P."/>
            <person name="Grigoriev I."/>
        </authorList>
    </citation>
    <scope>NUCLEOTIDE SEQUENCE</scope>
    <source>
        <strain evidence="2">CBS 125425</strain>
    </source>
</reference>
<dbReference type="EMBL" id="ML996121">
    <property type="protein sequence ID" value="KAF2736888.1"/>
    <property type="molecule type" value="Genomic_DNA"/>
</dbReference>
<sequence>MGYASEQGPSSGLTRAIVLSSSLCHLAPREGHCAPCPVLPSMLHAAVPVRCTCLVSRGHVVRVCLMISRPPGTARRPQKQRRQPCPGSAVASRRESSSKGRQRCALGGERCLIHARTGAHFGRRLSEVWRRRHSVLKRPRRALAVKRRTGPVFCE</sequence>
<comment type="caution">
    <text evidence="2">The sequence shown here is derived from an EMBL/GenBank/DDBJ whole genome shotgun (WGS) entry which is preliminary data.</text>
</comment>
<proteinExistence type="predicted"/>
<gene>
    <name evidence="2" type="ORF">EJ04DRAFT_144983</name>
</gene>
<name>A0A9P4V540_9PLEO</name>
<evidence type="ECO:0000256" key="1">
    <source>
        <dbReference type="SAM" id="MobiDB-lite"/>
    </source>
</evidence>
<feature type="region of interest" description="Disordered" evidence="1">
    <location>
        <begin position="71"/>
        <end position="102"/>
    </location>
</feature>
<accession>A0A9P4V540</accession>
<dbReference type="Proteomes" id="UP000799444">
    <property type="component" value="Unassembled WGS sequence"/>
</dbReference>
<evidence type="ECO:0000313" key="3">
    <source>
        <dbReference type="Proteomes" id="UP000799444"/>
    </source>
</evidence>